<keyword evidence="4" id="KW-0749">Sporulation</keyword>
<protein>
    <submittedName>
        <fullName evidence="7">SsgA family sporulation/cell division regulator</fullName>
    </submittedName>
</protein>
<evidence type="ECO:0000256" key="4">
    <source>
        <dbReference type="ARBA" id="ARBA00022969"/>
    </source>
</evidence>
<evidence type="ECO:0000256" key="5">
    <source>
        <dbReference type="ARBA" id="ARBA00023210"/>
    </source>
</evidence>
<dbReference type="InterPro" id="IPR038658">
    <property type="entry name" value="SsgB_sf"/>
</dbReference>
<keyword evidence="8" id="KW-1185">Reference proteome</keyword>
<keyword evidence="3 7" id="KW-0132">Cell division</keyword>
<dbReference type="EMBL" id="CP030073">
    <property type="protein sequence ID" value="AWW35727.1"/>
    <property type="molecule type" value="Genomic_DNA"/>
</dbReference>
<evidence type="ECO:0000313" key="7">
    <source>
        <dbReference type="EMBL" id="AWW35727.1"/>
    </source>
</evidence>
<dbReference type="KEGG" id="scad:DN051_02865"/>
<evidence type="ECO:0000256" key="3">
    <source>
        <dbReference type="ARBA" id="ARBA00022618"/>
    </source>
</evidence>
<proteinExistence type="inferred from homology"/>
<evidence type="ECO:0000256" key="2">
    <source>
        <dbReference type="ARBA" id="ARBA00009323"/>
    </source>
</evidence>
<dbReference type="GO" id="GO:0000917">
    <property type="term" value="P:division septum assembly"/>
    <property type="evidence" value="ECO:0007669"/>
    <property type="project" value="UniProtKB-KW"/>
</dbReference>
<dbReference type="AlphaFoldDB" id="A0A2Z4ISI4"/>
<dbReference type="Proteomes" id="UP000249616">
    <property type="component" value="Chromosome"/>
</dbReference>
<keyword evidence="6" id="KW-0131">Cell cycle</keyword>
<evidence type="ECO:0000313" key="8">
    <source>
        <dbReference type="Proteomes" id="UP000249616"/>
    </source>
</evidence>
<dbReference type="GO" id="GO:0030428">
    <property type="term" value="C:cell septum"/>
    <property type="evidence" value="ECO:0007669"/>
    <property type="project" value="UniProtKB-SubCell"/>
</dbReference>
<dbReference type="Pfam" id="PF04686">
    <property type="entry name" value="SsgA"/>
    <property type="match status" value="1"/>
</dbReference>
<comment type="similarity">
    <text evidence="2">Belongs to the SsgA family.</text>
</comment>
<evidence type="ECO:0000256" key="6">
    <source>
        <dbReference type="ARBA" id="ARBA00023306"/>
    </source>
</evidence>
<accession>A0A2Z4ISI4</accession>
<reference evidence="7 8" key="1">
    <citation type="journal article" date="2019" name="Int. J. Syst. Evol. Microbiol.">
        <title>Streptomyces cadmiisoli sp. nov., a novel actinomycete isolated from cadmium-contaminated soil.</title>
        <authorList>
            <person name="Li K."/>
            <person name="Tang X."/>
            <person name="Zhao J."/>
            <person name="Guo Y."/>
            <person name="Tang Y."/>
            <person name="Gao J."/>
        </authorList>
    </citation>
    <scope>NUCLEOTIDE SEQUENCE [LARGE SCALE GENOMIC DNA]</scope>
    <source>
        <strain evidence="7 8">ZFG47</strain>
    </source>
</reference>
<dbReference type="GO" id="GO:0030435">
    <property type="term" value="P:sporulation resulting in formation of a cellular spore"/>
    <property type="evidence" value="ECO:0007669"/>
    <property type="project" value="UniProtKB-KW"/>
</dbReference>
<name>A0A2Z4ISI4_9ACTN</name>
<dbReference type="Gene3D" id="2.30.31.20">
    <property type="entry name" value="Sporulation-specific cell division protein SsgB"/>
    <property type="match status" value="1"/>
</dbReference>
<dbReference type="InterPro" id="IPR006776">
    <property type="entry name" value="SsgB"/>
</dbReference>
<sequence length="188" mass="20771">MVRDVGRTCRNCKSGADKLTGRETFDLDDDLEADRTAASGRKAIDVRRVTASREIVTCRTLVRVAMAGEYLPVVTELRYDSADPYMVSFLFHADTETPVEWEFGRELLAAGLQQISGMGDVRIWPAEFRGSGTVFLSLRSGSQIEVIAASAKDIDTFLGCTHQVVPHGEEEHHSDIDGVVQRLLDQTP</sequence>
<comment type="subcellular location">
    <subcellularLocation>
        <location evidence="1">Cell septum</location>
    </subcellularLocation>
</comment>
<organism evidence="7 8">
    <name type="scientific">Streptomyces cadmiisoli</name>
    <dbReference type="NCBI Taxonomy" id="2184053"/>
    <lineage>
        <taxon>Bacteria</taxon>
        <taxon>Bacillati</taxon>
        <taxon>Actinomycetota</taxon>
        <taxon>Actinomycetes</taxon>
        <taxon>Kitasatosporales</taxon>
        <taxon>Streptomycetaceae</taxon>
        <taxon>Streptomyces</taxon>
        <taxon>Streptomyces aurantiacus group</taxon>
    </lineage>
</organism>
<gene>
    <name evidence="7" type="ORF">DN051_02865</name>
</gene>
<evidence type="ECO:0000256" key="1">
    <source>
        <dbReference type="ARBA" id="ARBA00004431"/>
    </source>
</evidence>
<keyword evidence="5" id="KW-0717">Septation</keyword>